<feature type="transmembrane region" description="Helical" evidence="2">
    <location>
        <begin position="1136"/>
        <end position="1154"/>
    </location>
</feature>
<feature type="compositionally biased region" description="Basic and acidic residues" evidence="1">
    <location>
        <begin position="356"/>
        <end position="365"/>
    </location>
</feature>
<dbReference type="InterPro" id="IPR022435">
    <property type="entry name" value="Surface-anchored_actinobac"/>
</dbReference>
<evidence type="ECO:0000313" key="4">
    <source>
        <dbReference type="EMBL" id="RMB63177.1"/>
    </source>
</evidence>
<feature type="compositionally biased region" description="Gly residues" evidence="1">
    <location>
        <begin position="1111"/>
        <end position="1121"/>
    </location>
</feature>
<feature type="compositionally biased region" description="Basic and acidic residues" evidence="1">
    <location>
        <begin position="836"/>
        <end position="846"/>
    </location>
</feature>
<gene>
    <name evidence="4" type="ORF">D9543_04125</name>
</gene>
<feature type="compositionally biased region" description="Basic and acidic residues" evidence="1">
    <location>
        <begin position="1029"/>
        <end position="1040"/>
    </location>
</feature>
<keyword evidence="2" id="KW-0812">Transmembrane</keyword>
<dbReference type="RefSeq" id="WP_121927597.1">
    <property type="nucleotide sequence ID" value="NZ_JAACBT010000053.1"/>
</dbReference>
<keyword evidence="3" id="KW-0732">Signal</keyword>
<evidence type="ECO:0000256" key="3">
    <source>
        <dbReference type="SAM" id="SignalP"/>
    </source>
</evidence>
<feature type="region of interest" description="Disordered" evidence="1">
    <location>
        <begin position="354"/>
        <end position="381"/>
    </location>
</feature>
<feature type="compositionally biased region" description="Low complexity" evidence="1">
    <location>
        <begin position="825"/>
        <end position="835"/>
    </location>
</feature>
<feature type="compositionally biased region" description="Basic and acidic residues" evidence="1">
    <location>
        <begin position="581"/>
        <end position="596"/>
    </location>
</feature>
<feature type="region of interest" description="Disordered" evidence="1">
    <location>
        <begin position="514"/>
        <end position="596"/>
    </location>
</feature>
<accession>A0A3M0GFC0</accession>
<reference evidence="4 5" key="1">
    <citation type="submission" date="2018-10" db="EMBL/GenBank/DDBJ databases">
        <title>Corynebacterium macginleyi genome sequencing and assembly of the type strain and two clinical samples.</title>
        <authorList>
            <person name="Bernier A.-M."/>
            <person name="Bernard K."/>
        </authorList>
    </citation>
    <scope>NUCLEOTIDE SEQUENCE [LARGE SCALE GENOMIC DNA]</scope>
    <source>
        <strain evidence="4 5">NML 120205</strain>
    </source>
</reference>
<feature type="compositionally biased region" description="Polar residues" evidence="1">
    <location>
        <begin position="772"/>
        <end position="817"/>
    </location>
</feature>
<feature type="region of interest" description="Disordered" evidence="1">
    <location>
        <begin position="770"/>
        <end position="846"/>
    </location>
</feature>
<proteinExistence type="predicted"/>
<feature type="chain" id="PRO_5018115024" description="Cell surface protein" evidence="3">
    <location>
        <begin position="30"/>
        <end position="1162"/>
    </location>
</feature>
<keyword evidence="2" id="KW-1133">Transmembrane helix</keyword>
<dbReference type="AlphaFoldDB" id="A0A3M0GFC0"/>
<evidence type="ECO:0000313" key="5">
    <source>
        <dbReference type="Proteomes" id="UP000270649"/>
    </source>
</evidence>
<feature type="compositionally biased region" description="Polar residues" evidence="1">
    <location>
        <begin position="1055"/>
        <end position="1066"/>
    </location>
</feature>
<protein>
    <recommendedName>
        <fullName evidence="6">Cell surface protein</fullName>
    </recommendedName>
</protein>
<organism evidence="4 5">
    <name type="scientific">Corynebacterium macginleyi</name>
    <dbReference type="NCBI Taxonomy" id="38290"/>
    <lineage>
        <taxon>Bacteria</taxon>
        <taxon>Bacillati</taxon>
        <taxon>Actinomycetota</taxon>
        <taxon>Actinomycetes</taxon>
        <taxon>Mycobacteriales</taxon>
        <taxon>Corynebacteriaceae</taxon>
        <taxon>Corynebacterium</taxon>
    </lineage>
</organism>
<comment type="caution">
    <text evidence="4">The sequence shown here is derived from an EMBL/GenBank/DDBJ whole genome shotgun (WGS) entry which is preliminary data.</text>
</comment>
<dbReference type="Proteomes" id="UP000270649">
    <property type="component" value="Unassembled WGS sequence"/>
</dbReference>
<feature type="signal peptide" evidence="3">
    <location>
        <begin position="1"/>
        <end position="29"/>
    </location>
</feature>
<dbReference type="EMBL" id="REGC01000003">
    <property type="protein sequence ID" value="RMB63177.1"/>
    <property type="molecule type" value="Genomic_DNA"/>
</dbReference>
<dbReference type="NCBIfam" id="NF038134">
    <property type="entry name" value="choice_anch_M"/>
    <property type="match status" value="3"/>
</dbReference>
<evidence type="ECO:0008006" key="6">
    <source>
        <dbReference type="Google" id="ProtNLM"/>
    </source>
</evidence>
<name>A0A3M0GFC0_9CORY</name>
<feature type="region of interest" description="Disordered" evidence="1">
    <location>
        <begin position="1017"/>
        <end position="1131"/>
    </location>
</feature>
<evidence type="ECO:0000256" key="1">
    <source>
        <dbReference type="SAM" id="MobiDB-lite"/>
    </source>
</evidence>
<evidence type="ECO:0000256" key="2">
    <source>
        <dbReference type="SAM" id="Phobius"/>
    </source>
</evidence>
<sequence length="1162" mass="124874">MPLPNSLTRLATIVVALALALFHAPFALAKEAPLVRTQTHVDSPHAVWEDGNFKLMSNSAGLVPIEDTINWVSHGRVDGGLGAYAWRVPDDPRFEFLKAEKNQLMYYGGPAVGFPKNTMPIWAGFGAAADLPTDQFRDKSFNMEIVDFKGPGRMELFTYSDENYPLNRLWSSHDPGFRTTWVNAGTHTHNATTFTRPGHYEVTYRASARKKDGTFIHSEPQTLVWQVGGTNPAERTITDLEAAFNDAKSEGSAGEDSESNTLMFKMAPSTADTKGAKEGILTTLSLDTGNAKDSGRAVFTINGHYLAERKVEGGKASWDEMIGDEESNFQAIFIPDNNSPSPRWVSEPIKFWTSTDGEKDGKDAEAYTTKSGELPTPEMEELEPFETDPLEITSPNITVSTSKVYGEDDRNIDITVAPEDDRTTVRVTGGFYKINGEPMTSLPQNAIADCEIGFTSGPGLRTSKQLIEGCKQPGYQLMLRIVPDSRSNAGGATLFSHTHKDAYKPVAETTVSFPEASASGDASEPEGSEKPEDSNAPEKPQDSEEAEESEGSAPTEESSPDAPSTTPKPSVPSVPKPKPQRPKDKDAPNKELNLHRGHVDIAPIHEDGELHLGIKDETNLYHIGAIWRKPSDVFFSVPKQVKTTLDKDIPHFGKKGSAAYVLPETQRTGVVWPGISTEDAYQDTKKNYTFTFTPVKAPKDGEWLAYLADQTGLDQRLAGSDGTHSYTTEGPDHMHLNWAFNKPGTYEVGVTVAEKDGKTAKKAVLRFKVASEDSSSATPPTKGNDNASEGGSNDSTDGTTENDAGSSADNGTESTAPSKERNPETTEPAPSATPSQKREITKGHIDFGPKVVDNKLGFYVNEDDRHNVPEDVALRVHDTQRVPVADSLAKTLSFTGMVKTGSTIYHLPLQQDHNAVWPGWDTIKVGQDYRDAAIEVRPKSAPTDGKWWAGHTASLNTPERTLADSNGTHTIKGVEDGPFHVHAHWIFTEPGRYEMDMRAVNHNGDKLTDWHTVTFLVGDSTTQPGGKGAAEEGEKEEGKPADSSQDKQPGATKPDNGSNSTGTNKPGSDKSKASNSSGSNAGAKAAKGNSAGKSEGSSKSTTAKGATNGSSGPGSGSGGGSSNSHKGSLASTGANVGWVLVLAAVFIGAGIALMKKRSKDSQ</sequence>
<keyword evidence="2" id="KW-0472">Membrane</keyword>
<feature type="compositionally biased region" description="Low complexity" evidence="1">
    <location>
        <begin position="1073"/>
        <end position="1105"/>
    </location>
</feature>
<dbReference type="NCBIfam" id="TIGR03769">
    <property type="entry name" value="P_ac_wall_RPT"/>
    <property type="match status" value="3"/>
</dbReference>